<dbReference type="STRING" id="941907.SAMN06295910_1923"/>
<keyword evidence="2" id="KW-1185">Reference proteome</keyword>
<evidence type="ECO:0000313" key="1">
    <source>
        <dbReference type="EMBL" id="SMF70650.1"/>
    </source>
</evidence>
<evidence type="ECO:0008006" key="3">
    <source>
        <dbReference type="Google" id="ProtNLM"/>
    </source>
</evidence>
<proteinExistence type="predicted"/>
<sequence>MDIPSDDELLAKIEAFLDRHAMPPTRFGRDATGEPQLIKSIREGRSPSLKVLQRLAAFMAEKDAELAAADHDERDSAAVADAAATIAAENITLTPALSRARERGEVAA</sequence>
<protein>
    <recommendedName>
        <fullName evidence="3">XRE family transcriptional regulator</fullName>
    </recommendedName>
</protein>
<reference evidence="2" key="1">
    <citation type="submission" date="2017-04" db="EMBL/GenBank/DDBJ databases">
        <authorList>
            <person name="Varghese N."/>
            <person name="Submissions S."/>
        </authorList>
    </citation>
    <scope>NUCLEOTIDE SEQUENCE [LARGE SCALE GENOMIC DNA]</scope>
    <source>
        <strain evidence="2">Dd16</strain>
    </source>
</reference>
<organism evidence="1 2">
    <name type="scientific">Allosphingosinicella indica</name>
    <dbReference type="NCBI Taxonomy" id="941907"/>
    <lineage>
        <taxon>Bacteria</taxon>
        <taxon>Pseudomonadati</taxon>
        <taxon>Pseudomonadota</taxon>
        <taxon>Alphaproteobacteria</taxon>
        <taxon>Sphingomonadales</taxon>
        <taxon>Sphingomonadaceae</taxon>
        <taxon>Allosphingosinicella</taxon>
    </lineage>
</organism>
<dbReference type="RefSeq" id="WP_157123779.1">
    <property type="nucleotide sequence ID" value="NZ_LT840185.1"/>
</dbReference>
<dbReference type="Proteomes" id="UP000192934">
    <property type="component" value="Chromosome I"/>
</dbReference>
<dbReference type="EMBL" id="LT840185">
    <property type="protein sequence ID" value="SMF70650.1"/>
    <property type="molecule type" value="Genomic_DNA"/>
</dbReference>
<dbReference type="AlphaFoldDB" id="A0A1X7GJI5"/>
<evidence type="ECO:0000313" key="2">
    <source>
        <dbReference type="Proteomes" id="UP000192934"/>
    </source>
</evidence>
<dbReference type="OrthoDB" id="7376075at2"/>
<gene>
    <name evidence="1" type="ORF">SAMN06295910_1923</name>
</gene>
<accession>A0A1X7GJI5</accession>
<name>A0A1X7GJI5_9SPHN</name>